<dbReference type="PROSITE" id="PS51857">
    <property type="entry name" value="CSD_2"/>
    <property type="match status" value="1"/>
</dbReference>
<dbReference type="InterPro" id="IPR050181">
    <property type="entry name" value="Cold_shock_domain"/>
</dbReference>
<dbReference type="SUPFAM" id="SSF50249">
    <property type="entry name" value="Nucleic acid-binding proteins"/>
    <property type="match status" value="1"/>
</dbReference>
<dbReference type="AlphaFoldDB" id="A0AAX1UEL3"/>
<dbReference type="Gene3D" id="2.40.50.140">
    <property type="entry name" value="Nucleic acid-binding proteins"/>
    <property type="match status" value="1"/>
</dbReference>
<dbReference type="PANTHER" id="PTHR11544">
    <property type="entry name" value="COLD SHOCK DOMAIN CONTAINING PROTEINS"/>
    <property type="match status" value="1"/>
</dbReference>
<evidence type="ECO:0000259" key="3">
    <source>
        <dbReference type="PROSITE" id="PS51857"/>
    </source>
</evidence>
<evidence type="ECO:0000313" key="5">
    <source>
        <dbReference type="Proteomes" id="UP000266305"/>
    </source>
</evidence>
<evidence type="ECO:0000256" key="1">
    <source>
        <dbReference type="ARBA" id="ARBA00004496"/>
    </source>
</evidence>
<feature type="domain" description="CSD" evidence="3">
    <location>
        <begin position="1"/>
        <end position="67"/>
    </location>
</feature>
<dbReference type="SMART" id="SM00357">
    <property type="entry name" value="CSP"/>
    <property type="match status" value="1"/>
</dbReference>
<dbReference type="GO" id="GO:0005829">
    <property type="term" value="C:cytosol"/>
    <property type="evidence" value="ECO:0007669"/>
    <property type="project" value="UniProtKB-ARBA"/>
</dbReference>
<sequence length="78" mass="8183">MATGTVKWFNNTKGIGYITLAGSGHDIFVYLSMRERLDIGSIEAGQSVTFDICRDGSGRDAATAVTVSNVSANGAELP</sequence>
<dbReference type="EMBL" id="QWGP01000058">
    <property type="protein sequence ID" value="RHZ90457.1"/>
    <property type="molecule type" value="Genomic_DNA"/>
</dbReference>
<evidence type="ECO:0000313" key="4">
    <source>
        <dbReference type="EMBL" id="RHZ90457.1"/>
    </source>
</evidence>
<name>A0AAX1UEL3_CERSP</name>
<dbReference type="RefSeq" id="WP_119001610.1">
    <property type="nucleotide sequence ID" value="NZ_QWGP01000058.1"/>
</dbReference>
<dbReference type="InterPro" id="IPR002059">
    <property type="entry name" value="CSP_DNA-bd"/>
</dbReference>
<dbReference type="PRINTS" id="PR00050">
    <property type="entry name" value="COLDSHOCK"/>
</dbReference>
<dbReference type="Proteomes" id="UP000266305">
    <property type="component" value="Unassembled WGS sequence"/>
</dbReference>
<keyword evidence="2" id="KW-0963">Cytoplasm</keyword>
<reference evidence="4 5" key="1">
    <citation type="submission" date="2018-08" db="EMBL/GenBank/DDBJ databases">
        <title>Draft genome sequence of Rhodobacter sphaeroides FY.</title>
        <authorList>
            <person name="Rayyan A."/>
            <person name="Meyer T.E."/>
            <person name="Kyndt J.A."/>
        </authorList>
    </citation>
    <scope>NUCLEOTIDE SEQUENCE [LARGE SCALE GENOMIC DNA]</scope>
    <source>
        <strain evidence="4 5">FY</strain>
    </source>
</reference>
<protein>
    <submittedName>
        <fullName evidence="4">Cold shock domain-containing protein</fullName>
    </submittedName>
</protein>
<comment type="caution">
    <text evidence="4">The sequence shown here is derived from an EMBL/GenBank/DDBJ whole genome shotgun (WGS) entry which is preliminary data.</text>
</comment>
<dbReference type="InterPro" id="IPR011129">
    <property type="entry name" value="CSD"/>
</dbReference>
<dbReference type="Pfam" id="PF00313">
    <property type="entry name" value="CSD"/>
    <property type="match status" value="1"/>
</dbReference>
<dbReference type="InterPro" id="IPR012340">
    <property type="entry name" value="NA-bd_OB-fold"/>
</dbReference>
<dbReference type="InterPro" id="IPR012156">
    <property type="entry name" value="Cold_shock_CspA"/>
</dbReference>
<evidence type="ECO:0000256" key="2">
    <source>
        <dbReference type="ARBA" id="ARBA00022490"/>
    </source>
</evidence>
<dbReference type="PIRSF" id="PIRSF002599">
    <property type="entry name" value="Cold_shock_A"/>
    <property type="match status" value="1"/>
</dbReference>
<comment type="subcellular location">
    <subcellularLocation>
        <location evidence="1">Cytoplasm</location>
    </subcellularLocation>
</comment>
<accession>A0AAX1UEL3</accession>
<organism evidence="4 5">
    <name type="scientific">Cereibacter sphaeroides</name>
    <name type="common">Rhodobacter sphaeroides</name>
    <dbReference type="NCBI Taxonomy" id="1063"/>
    <lineage>
        <taxon>Bacteria</taxon>
        <taxon>Pseudomonadati</taxon>
        <taxon>Pseudomonadota</taxon>
        <taxon>Alphaproteobacteria</taxon>
        <taxon>Rhodobacterales</taxon>
        <taxon>Paracoccaceae</taxon>
        <taxon>Cereibacter</taxon>
    </lineage>
</organism>
<dbReference type="GO" id="GO:0003676">
    <property type="term" value="F:nucleic acid binding"/>
    <property type="evidence" value="ECO:0007669"/>
    <property type="project" value="InterPro"/>
</dbReference>
<proteinExistence type="predicted"/>
<gene>
    <name evidence="4" type="ORF">D1114_23110</name>
</gene>